<dbReference type="InterPro" id="IPR006696">
    <property type="entry name" value="DUF423"/>
</dbReference>
<evidence type="ECO:0000313" key="8">
    <source>
        <dbReference type="Proteomes" id="UP000051213"/>
    </source>
</evidence>
<evidence type="ECO:0000256" key="1">
    <source>
        <dbReference type="ARBA" id="ARBA00004141"/>
    </source>
</evidence>
<protein>
    <recommendedName>
        <fullName evidence="9">DUF423 domain-containing protein</fullName>
    </recommendedName>
</protein>
<evidence type="ECO:0000256" key="2">
    <source>
        <dbReference type="ARBA" id="ARBA00009694"/>
    </source>
</evidence>
<dbReference type="AlphaFoldDB" id="A0A0R2U6N0"/>
<evidence type="ECO:0000313" key="7">
    <source>
        <dbReference type="EMBL" id="KRO94868.1"/>
    </source>
</evidence>
<dbReference type="EMBL" id="LICA01000128">
    <property type="protein sequence ID" value="KRO94868.1"/>
    <property type="molecule type" value="Genomic_DNA"/>
</dbReference>
<feature type="transmembrane region" description="Helical" evidence="6">
    <location>
        <begin position="98"/>
        <end position="121"/>
    </location>
</feature>
<dbReference type="PANTHER" id="PTHR43461:SF1">
    <property type="entry name" value="TRANSMEMBRANE PROTEIN 256"/>
    <property type="match status" value="1"/>
</dbReference>
<name>A0A0R2U6N0_9GAMM</name>
<sequence>MNKILWLRLVGISGAVCVILGAFAAHGLEGRLSERYMDVFQTAVLYQFLHTLALIGLICLPDQGVNPKIRHWAAISFALGILLFSGSLYLLVVTHIGALGMITPIGGSAFIIGWLLLFFIAKRD</sequence>
<evidence type="ECO:0000256" key="4">
    <source>
        <dbReference type="ARBA" id="ARBA00022989"/>
    </source>
</evidence>
<keyword evidence="5 6" id="KW-0472">Membrane</keyword>
<dbReference type="PANTHER" id="PTHR43461">
    <property type="entry name" value="TRANSMEMBRANE PROTEIN 256"/>
    <property type="match status" value="1"/>
</dbReference>
<comment type="subcellular location">
    <subcellularLocation>
        <location evidence="1">Membrane</location>
        <topology evidence="1">Multi-pass membrane protein</topology>
    </subcellularLocation>
</comment>
<evidence type="ECO:0000256" key="5">
    <source>
        <dbReference type="ARBA" id="ARBA00023136"/>
    </source>
</evidence>
<comment type="similarity">
    <text evidence="2">Belongs to the UPF0382 family.</text>
</comment>
<accession>A0A0R2U6N0</accession>
<keyword evidence="4 6" id="KW-1133">Transmembrane helix</keyword>
<proteinExistence type="inferred from homology"/>
<comment type="caution">
    <text evidence="7">The sequence shown here is derived from an EMBL/GenBank/DDBJ whole genome shotgun (WGS) entry which is preliminary data.</text>
</comment>
<evidence type="ECO:0008006" key="9">
    <source>
        <dbReference type="Google" id="ProtNLM"/>
    </source>
</evidence>
<gene>
    <name evidence="7" type="ORF">ABS24_07175</name>
</gene>
<dbReference type="Proteomes" id="UP000051213">
    <property type="component" value="Unassembled WGS sequence"/>
</dbReference>
<organism evidence="7 8">
    <name type="scientific">SAR92 bacterium BACL26 MAG-121220-bin70</name>
    <dbReference type="NCBI Taxonomy" id="1655626"/>
    <lineage>
        <taxon>Bacteria</taxon>
        <taxon>Pseudomonadati</taxon>
        <taxon>Pseudomonadota</taxon>
        <taxon>Gammaproteobacteria</taxon>
        <taxon>Cellvibrionales</taxon>
        <taxon>Porticoccaceae</taxon>
        <taxon>SAR92 clade</taxon>
    </lineage>
</organism>
<evidence type="ECO:0000256" key="3">
    <source>
        <dbReference type="ARBA" id="ARBA00022692"/>
    </source>
</evidence>
<dbReference type="GO" id="GO:0005886">
    <property type="term" value="C:plasma membrane"/>
    <property type="evidence" value="ECO:0007669"/>
    <property type="project" value="TreeGrafter"/>
</dbReference>
<dbReference type="Pfam" id="PF04241">
    <property type="entry name" value="DUF423"/>
    <property type="match status" value="1"/>
</dbReference>
<keyword evidence="3 6" id="KW-0812">Transmembrane</keyword>
<feature type="transmembrane region" description="Helical" evidence="6">
    <location>
        <begin position="72"/>
        <end position="92"/>
    </location>
</feature>
<evidence type="ECO:0000256" key="6">
    <source>
        <dbReference type="SAM" id="Phobius"/>
    </source>
</evidence>
<reference evidence="7 8" key="1">
    <citation type="submission" date="2015-10" db="EMBL/GenBank/DDBJ databases">
        <title>Metagenome-Assembled Genomes uncover a global brackish microbiome.</title>
        <authorList>
            <person name="Hugerth L.W."/>
            <person name="Larsson J."/>
            <person name="Alneberg J."/>
            <person name="Lindh M.V."/>
            <person name="Legrand C."/>
            <person name="Pinhassi J."/>
            <person name="Andersson A.F."/>
        </authorList>
    </citation>
    <scope>NUCLEOTIDE SEQUENCE [LARGE SCALE GENOMIC DNA]</scope>
    <source>
        <strain evidence="7">BACL26 MAG-121220-bin70</strain>
    </source>
</reference>
<feature type="transmembrane region" description="Helical" evidence="6">
    <location>
        <begin position="40"/>
        <end position="60"/>
    </location>
</feature>